<sequence>TFHSSFIQFPQISTSLAISKKLRFFDDSETEDEASLPLPAAPKVPVSPIRESTNRADNYSQLLFTEEAETMNSSSRAGNYSRPLARKEAENSTISRTSHSDFSEAVIRKIQANQEIVKEQMGTLIKLVYDLKTLSVAEDSPTLNSDNFPIIHHQQLLEIEGQLQQEDFRTAV</sequence>
<proteinExistence type="predicted"/>
<dbReference type="AlphaFoldDB" id="A0A9W7TRM7"/>
<name>A0A9W7TRM7_TRIRA</name>
<dbReference type="Proteomes" id="UP001059041">
    <property type="component" value="Linkage Group LG11"/>
</dbReference>
<feature type="non-terminal residue" evidence="2">
    <location>
        <position position="1"/>
    </location>
</feature>
<gene>
    <name evidence="2" type="ORF">IRJ41_022610</name>
</gene>
<evidence type="ECO:0000313" key="3">
    <source>
        <dbReference type="Proteomes" id="UP001059041"/>
    </source>
</evidence>
<keyword evidence="3" id="KW-1185">Reference proteome</keyword>
<organism evidence="2 3">
    <name type="scientific">Triplophysa rosa</name>
    <name type="common">Cave loach</name>
    <dbReference type="NCBI Taxonomy" id="992332"/>
    <lineage>
        <taxon>Eukaryota</taxon>
        <taxon>Metazoa</taxon>
        <taxon>Chordata</taxon>
        <taxon>Craniata</taxon>
        <taxon>Vertebrata</taxon>
        <taxon>Euteleostomi</taxon>
        <taxon>Actinopterygii</taxon>
        <taxon>Neopterygii</taxon>
        <taxon>Teleostei</taxon>
        <taxon>Ostariophysi</taxon>
        <taxon>Cypriniformes</taxon>
        <taxon>Nemacheilidae</taxon>
        <taxon>Triplophysa</taxon>
    </lineage>
</organism>
<evidence type="ECO:0000313" key="2">
    <source>
        <dbReference type="EMBL" id="KAI7804055.1"/>
    </source>
</evidence>
<feature type="region of interest" description="Disordered" evidence="1">
    <location>
        <begin position="70"/>
        <end position="98"/>
    </location>
</feature>
<evidence type="ECO:0000256" key="1">
    <source>
        <dbReference type="SAM" id="MobiDB-lite"/>
    </source>
</evidence>
<accession>A0A9W7TRM7</accession>
<reference evidence="2" key="1">
    <citation type="submission" date="2021-02" db="EMBL/GenBank/DDBJ databases">
        <title>Comparative genomics reveals that relaxation of natural selection precedes convergent phenotypic evolution of cavefish.</title>
        <authorList>
            <person name="Peng Z."/>
        </authorList>
    </citation>
    <scope>NUCLEOTIDE SEQUENCE</scope>
    <source>
        <tissue evidence="2">Muscle</tissue>
    </source>
</reference>
<dbReference type="EMBL" id="JAFHDT010000011">
    <property type="protein sequence ID" value="KAI7804055.1"/>
    <property type="molecule type" value="Genomic_DNA"/>
</dbReference>
<protein>
    <submittedName>
        <fullName evidence="2">Uncharacterized protein</fullName>
    </submittedName>
</protein>
<comment type="caution">
    <text evidence="2">The sequence shown here is derived from an EMBL/GenBank/DDBJ whole genome shotgun (WGS) entry which is preliminary data.</text>
</comment>
<feature type="non-terminal residue" evidence="2">
    <location>
        <position position="172"/>
    </location>
</feature>